<name>A0A8J7CGL0_9RHOB</name>
<comment type="caution">
    <text evidence="2">The sequence shown here is derived from an EMBL/GenBank/DDBJ whole genome shotgun (WGS) entry which is preliminary data.</text>
</comment>
<organism evidence="2 3">
    <name type="scientific">Mangrovicoccus algicola</name>
    <dbReference type="NCBI Taxonomy" id="2771008"/>
    <lineage>
        <taxon>Bacteria</taxon>
        <taxon>Pseudomonadati</taxon>
        <taxon>Pseudomonadota</taxon>
        <taxon>Alphaproteobacteria</taxon>
        <taxon>Rhodobacterales</taxon>
        <taxon>Paracoccaceae</taxon>
        <taxon>Mangrovicoccus</taxon>
    </lineage>
</organism>
<keyword evidence="3" id="KW-1185">Reference proteome</keyword>
<evidence type="ECO:0000313" key="2">
    <source>
        <dbReference type="EMBL" id="MBE3637215.1"/>
    </source>
</evidence>
<keyword evidence="1" id="KW-0472">Membrane</keyword>
<accession>A0A8J7CGL0</accession>
<dbReference type="Proteomes" id="UP000609121">
    <property type="component" value="Unassembled WGS sequence"/>
</dbReference>
<proteinExistence type="predicted"/>
<keyword evidence="1" id="KW-0812">Transmembrane</keyword>
<reference evidence="2" key="1">
    <citation type="submission" date="2020-09" db="EMBL/GenBank/DDBJ databases">
        <title>A novel bacterium of genus Mangrovicoccus, isolated from South China Sea.</title>
        <authorList>
            <person name="Huang H."/>
            <person name="Mo K."/>
            <person name="Hu Y."/>
        </authorList>
    </citation>
    <scope>NUCLEOTIDE SEQUENCE</scope>
    <source>
        <strain evidence="2">HB182678</strain>
    </source>
</reference>
<keyword evidence="1" id="KW-1133">Transmembrane helix</keyword>
<sequence length="53" mass="5753">MNDRSRVRTASAVGGGAAVMLMMSIIAAMVHVAAWAGRSYRARRAARHTHQED</sequence>
<dbReference type="EMBL" id="JACVXA010000006">
    <property type="protein sequence ID" value="MBE3637215.1"/>
    <property type="molecule type" value="Genomic_DNA"/>
</dbReference>
<dbReference type="RefSeq" id="WP_193179561.1">
    <property type="nucleotide sequence ID" value="NZ_JACVXA010000006.1"/>
</dbReference>
<evidence type="ECO:0000256" key="1">
    <source>
        <dbReference type="SAM" id="Phobius"/>
    </source>
</evidence>
<evidence type="ECO:0000313" key="3">
    <source>
        <dbReference type="Proteomes" id="UP000609121"/>
    </source>
</evidence>
<feature type="transmembrane region" description="Helical" evidence="1">
    <location>
        <begin position="12"/>
        <end position="37"/>
    </location>
</feature>
<protein>
    <submittedName>
        <fullName evidence="2">Uncharacterized protein</fullName>
    </submittedName>
</protein>
<gene>
    <name evidence="2" type="ORF">ICN82_03245</name>
</gene>
<dbReference type="AlphaFoldDB" id="A0A8J7CGL0"/>